<dbReference type="PROSITE" id="PS51273">
    <property type="entry name" value="GATASE_TYPE_1"/>
    <property type="match status" value="1"/>
</dbReference>
<dbReference type="EMBL" id="FOXR01000021">
    <property type="protein sequence ID" value="SFQ25507.1"/>
    <property type="molecule type" value="Genomic_DNA"/>
</dbReference>
<evidence type="ECO:0000313" key="1">
    <source>
        <dbReference type="EMBL" id="SFQ25507.1"/>
    </source>
</evidence>
<gene>
    <name evidence="1" type="ORF">SAMN05444406_1214</name>
</gene>
<dbReference type="SUPFAM" id="SSF52317">
    <property type="entry name" value="Class I glutamine amidotransferase-like"/>
    <property type="match status" value="1"/>
</dbReference>
<dbReference type="RefSeq" id="WP_092282507.1">
    <property type="nucleotide sequence ID" value="NZ_FOXR01000021.1"/>
</dbReference>
<dbReference type="FunFam" id="3.40.50.880:FF:000030">
    <property type="entry name" value="Gamma-glutamyl-gamma-aminobutyrate hydrolase PuuD"/>
    <property type="match status" value="1"/>
</dbReference>
<evidence type="ECO:0000313" key="2">
    <source>
        <dbReference type="Proteomes" id="UP000198577"/>
    </source>
</evidence>
<dbReference type="GO" id="GO:0016740">
    <property type="term" value="F:transferase activity"/>
    <property type="evidence" value="ECO:0007669"/>
    <property type="project" value="UniProtKB-KW"/>
</dbReference>
<dbReference type="InterPro" id="IPR044668">
    <property type="entry name" value="PuuD-like"/>
</dbReference>
<dbReference type="Proteomes" id="UP000198577">
    <property type="component" value="Unassembled WGS sequence"/>
</dbReference>
<dbReference type="Pfam" id="PF07722">
    <property type="entry name" value="Peptidase_C26"/>
    <property type="match status" value="1"/>
</dbReference>
<dbReference type="OrthoDB" id="9813383at2"/>
<name>A0A1I5X1D3_9FIRM</name>
<keyword evidence="1" id="KW-0315">Glutamine amidotransferase</keyword>
<protein>
    <submittedName>
        <fullName evidence="1">Putative glutamine amidotransferase</fullName>
    </submittedName>
</protein>
<reference evidence="1 2" key="1">
    <citation type="submission" date="2016-10" db="EMBL/GenBank/DDBJ databases">
        <authorList>
            <person name="de Groot N.N."/>
        </authorList>
    </citation>
    <scope>NUCLEOTIDE SEQUENCE [LARGE SCALE GENOMIC DNA]</scope>
    <source>
        <strain evidence="1 2">DSM 20678</strain>
    </source>
</reference>
<dbReference type="CDD" id="cd01745">
    <property type="entry name" value="GATase1_2"/>
    <property type="match status" value="1"/>
</dbReference>
<dbReference type="PANTHER" id="PTHR43235">
    <property type="entry name" value="GLUTAMINE AMIDOTRANSFERASE PB2B2.05-RELATED"/>
    <property type="match status" value="1"/>
</dbReference>
<dbReference type="InterPro" id="IPR011697">
    <property type="entry name" value="Peptidase_C26"/>
</dbReference>
<dbReference type="AlphaFoldDB" id="A0A1I5X1D3"/>
<organism evidence="1 2">
    <name type="scientific">Caldicoprobacter faecalis</name>
    <dbReference type="NCBI Taxonomy" id="937334"/>
    <lineage>
        <taxon>Bacteria</taxon>
        <taxon>Bacillati</taxon>
        <taxon>Bacillota</taxon>
        <taxon>Clostridia</taxon>
        <taxon>Caldicoprobacterales</taxon>
        <taxon>Caldicoprobacteraceae</taxon>
        <taxon>Caldicoprobacter</taxon>
    </lineage>
</organism>
<sequence length="238" mass="26623">MRPLIGITCDYDLEADRIQLHSDYCRAIYAAGGLPVVLPYIDVEDVCSLASRLDGIMFTGGGDIDPHYFGEYPHYALGQVNPIRDEAEIRLCAWAMDNDKPVLGICRGIQVMSVAMGGTLYQDIATQLKSEVTINHRQTAPGWHPIHGVRLEPGSRISSIMGQQHIRVNSFHHQAVREVAPPFCATGRSDDGVIEVIESREHTFAVGVQWHPERMYRHHQNMLLLFKAFVEACSMSKP</sequence>
<dbReference type="GO" id="GO:0005829">
    <property type="term" value="C:cytosol"/>
    <property type="evidence" value="ECO:0007669"/>
    <property type="project" value="TreeGrafter"/>
</dbReference>
<dbReference type="STRING" id="937334.SAMN05444406_1214"/>
<accession>A0A1I5X1D3</accession>
<dbReference type="Gene3D" id="3.40.50.880">
    <property type="match status" value="1"/>
</dbReference>
<dbReference type="GO" id="GO:0006598">
    <property type="term" value="P:polyamine catabolic process"/>
    <property type="evidence" value="ECO:0007669"/>
    <property type="project" value="TreeGrafter"/>
</dbReference>
<dbReference type="PANTHER" id="PTHR43235:SF1">
    <property type="entry name" value="GLUTAMINE AMIDOTRANSFERASE PB2B2.05-RELATED"/>
    <property type="match status" value="1"/>
</dbReference>
<dbReference type="GO" id="GO:0033969">
    <property type="term" value="F:gamma-glutamyl-gamma-aminobutyrate hydrolase activity"/>
    <property type="evidence" value="ECO:0007669"/>
    <property type="project" value="TreeGrafter"/>
</dbReference>
<proteinExistence type="predicted"/>
<keyword evidence="1" id="KW-0808">Transferase</keyword>
<dbReference type="InterPro" id="IPR029062">
    <property type="entry name" value="Class_I_gatase-like"/>
</dbReference>
<keyword evidence="2" id="KW-1185">Reference proteome</keyword>